<feature type="compositionally biased region" description="Basic residues" evidence="1">
    <location>
        <begin position="7"/>
        <end position="22"/>
    </location>
</feature>
<dbReference type="InterPro" id="IPR036397">
    <property type="entry name" value="RNaseH_sf"/>
</dbReference>
<protein>
    <recommendedName>
        <fullName evidence="4">DDE-1 domain-containing protein</fullName>
    </recommendedName>
</protein>
<dbReference type="EMBL" id="JANIEX010000029">
    <property type="protein sequence ID" value="KAJ3575709.1"/>
    <property type="molecule type" value="Genomic_DNA"/>
</dbReference>
<gene>
    <name evidence="2" type="ORF">NP233_g916</name>
</gene>
<evidence type="ECO:0000313" key="3">
    <source>
        <dbReference type="Proteomes" id="UP001213000"/>
    </source>
</evidence>
<proteinExistence type="predicted"/>
<sequence length="879" mass="100094">MPMSAKSKAKKASTAHARRSRHAIIEAQPPLSHRREPDSATLRDAVKPIEITSWKGGVNNEMSDEEWVDSGSDEEPESDEELDWEVVDVTDPANEVLRASQKQDRFLAQMEAELAKGQGNLNAFSTLMRPKTSKDWKKAEANRALGYNKHSARTARNNRLIQERKEAVDCKKREDQQSSEFRMFFTLEKPEATSSVVSDKPRNLLGPNHNISGSLFHDADCFCGYFSDMDDDEGWLDYEEAMENSCTSGNDDLPASPVPDAMPMPLHPSSTHSVILPPPRKRQRLLVPARTQQEQKRAERMAQYQQALSAIDKIIKSKRTQFYGGQNGLQSARARAIQSCLRMMVNNGRGLMDASQIAAESLGFAAVHGSRLLRIWVSHWIADRRLPTSQRGCHKKVYSLLDEPEVCHELRAFLRSNKWSMNPRKLAEFTQNKLIPAEADKYVRHLVNDEMPAALKAYLDVELFPRIKVKVSKGVSLRTARRWLHKEGFRYTAHHKALYYDGHEREDVVDYRQKSFIPQLRSLAHRLIKYEVGNVSNPISLNLPSGERPLVLVAQDEMTVQCNDGHNASWVWKGEQPLRKKGVGRGLHRSDVVMSTVGWLESAGERLEYGKNYDGYWNGELFVKQIKEKIIPEFEKAHPPGYQMLLMVDNSQGHSAYAEDALLVTRMNMGIGGKQGLLRDGWFMKNGVKIIQPLVFPHDHPEHPGEAKGMKQVLIERGLFRPGLLMTCKKKNRDGTQSVCDPDAIDCCATRILQLQPDFLEQKSLVQETVEAAGHLCIILPKYHCELNFIEFFWGAVKRYLRDNCDYTFTTLDANLPKALGSVPVEIIRKWEHRVWRWIDAYEGGMDPHSAQIHVRNFSSRKYTSHRRIPETVARAMDA</sequence>
<dbReference type="AlphaFoldDB" id="A0AAD5W3G4"/>
<evidence type="ECO:0000256" key="1">
    <source>
        <dbReference type="SAM" id="MobiDB-lite"/>
    </source>
</evidence>
<organism evidence="2 3">
    <name type="scientific">Leucocoprinus birnbaumii</name>
    <dbReference type="NCBI Taxonomy" id="56174"/>
    <lineage>
        <taxon>Eukaryota</taxon>
        <taxon>Fungi</taxon>
        <taxon>Dikarya</taxon>
        <taxon>Basidiomycota</taxon>
        <taxon>Agaricomycotina</taxon>
        <taxon>Agaricomycetes</taxon>
        <taxon>Agaricomycetidae</taxon>
        <taxon>Agaricales</taxon>
        <taxon>Agaricineae</taxon>
        <taxon>Agaricaceae</taxon>
        <taxon>Leucocoprinus</taxon>
    </lineage>
</organism>
<dbReference type="GO" id="GO:0003676">
    <property type="term" value="F:nucleic acid binding"/>
    <property type="evidence" value="ECO:0007669"/>
    <property type="project" value="InterPro"/>
</dbReference>
<dbReference type="Gene3D" id="3.30.420.10">
    <property type="entry name" value="Ribonuclease H-like superfamily/Ribonuclease H"/>
    <property type="match status" value="1"/>
</dbReference>
<dbReference type="Proteomes" id="UP001213000">
    <property type="component" value="Unassembled WGS sequence"/>
</dbReference>
<comment type="caution">
    <text evidence="2">The sequence shown here is derived from an EMBL/GenBank/DDBJ whole genome shotgun (WGS) entry which is preliminary data.</text>
</comment>
<feature type="compositionally biased region" description="Acidic residues" evidence="1">
    <location>
        <begin position="62"/>
        <end position="80"/>
    </location>
</feature>
<keyword evidence="3" id="KW-1185">Reference proteome</keyword>
<evidence type="ECO:0008006" key="4">
    <source>
        <dbReference type="Google" id="ProtNLM"/>
    </source>
</evidence>
<dbReference type="PANTHER" id="PTHR35871:SF1">
    <property type="entry name" value="CXC1-LIKE CYSTEINE CLUSTER ASSOCIATED WITH KDZ TRANSPOSASES DOMAIN-CONTAINING PROTEIN"/>
    <property type="match status" value="1"/>
</dbReference>
<name>A0AAD5W3G4_9AGAR</name>
<feature type="region of interest" description="Disordered" evidence="1">
    <location>
        <begin position="1"/>
        <end position="80"/>
    </location>
</feature>
<accession>A0AAD5W3G4</accession>
<evidence type="ECO:0000313" key="2">
    <source>
        <dbReference type="EMBL" id="KAJ3575709.1"/>
    </source>
</evidence>
<dbReference type="PANTHER" id="PTHR35871">
    <property type="entry name" value="EXPRESSED PROTEIN"/>
    <property type="match status" value="1"/>
</dbReference>
<reference evidence="2" key="1">
    <citation type="submission" date="2022-07" db="EMBL/GenBank/DDBJ databases">
        <title>Genome Sequence of Leucocoprinus birnbaumii.</title>
        <authorList>
            <person name="Buettner E."/>
        </authorList>
    </citation>
    <scope>NUCLEOTIDE SEQUENCE</scope>
    <source>
        <strain evidence="2">VT141</strain>
    </source>
</reference>